<sequence>MLSRDTRLRLQEILARVASDQPVSLSERIYIHKFADRNQTVATWLHRARREQQKLQPRDGIDQLLDGLELGSSEPDDDYCSEDEDLGEWFGGAPSWLGRS</sequence>
<name>A2C7U0_PROM3</name>
<dbReference type="RefSeq" id="WP_011825464.1">
    <property type="nucleotide sequence ID" value="NC_008820.1"/>
</dbReference>
<evidence type="ECO:0000313" key="2">
    <source>
        <dbReference type="EMBL" id="ABM77550.1"/>
    </source>
</evidence>
<feature type="region of interest" description="Disordered" evidence="1">
    <location>
        <begin position="71"/>
        <end position="100"/>
    </location>
</feature>
<reference evidence="2 3" key="1">
    <citation type="journal article" date="2007" name="PLoS Genet.">
        <title>Patterns and implications of gene gain and loss in the evolution of Prochlorococcus.</title>
        <authorList>
            <person name="Kettler G.C."/>
            <person name="Martiny A.C."/>
            <person name="Huang K."/>
            <person name="Zucker J."/>
            <person name="Coleman M.L."/>
            <person name="Rodrigue S."/>
            <person name="Chen F."/>
            <person name="Lapidus A."/>
            <person name="Ferriera S."/>
            <person name="Johnson J."/>
            <person name="Steglich C."/>
            <person name="Church G.M."/>
            <person name="Richardson P."/>
            <person name="Chisholm S.W."/>
        </authorList>
    </citation>
    <scope>NUCLEOTIDE SEQUENCE [LARGE SCALE GENOMIC DNA]</scope>
    <source>
        <strain evidence="2 3">MIT 9303</strain>
    </source>
</reference>
<organism evidence="2 3">
    <name type="scientific">Prochlorococcus marinus (strain MIT 9303)</name>
    <dbReference type="NCBI Taxonomy" id="59922"/>
    <lineage>
        <taxon>Bacteria</taxon>
        <taxon>Bacillati</taxon>
        <taxon>Cyanobacteriota</taxon>
        <taxon>Cyanophyceae</taxon>
        <taxon>Synechococcales</taxon>
        <taxon>Prochlorococcaceae</taxon>
        <taxon>Prochlorococcus</taxon>
    </lineage>
</organism>
<dbReference type="HOGENOM" id="CLU_177099_0_0_3"/>
<gene>
    <name evidence="2" type="ordered locus">P9303_07991</name>
</gene>
<accession>A2C7U0</accession>
<dbReference type="AlphaFoldDB" id="A2C7U0"/>
<proteinExistence type="predicted"/>
<protein>
    <submittedName>
        <fullName evidence="2">Uncharacterized protein</fullName>
    </submittedName>
</protein>
<feature type="compositionally biased region" description="Acidic residues" evidence="1">
    <location>
        <begin position="74"/>
        <end position="87"/>
    </location>
</feature>
<dbReference type="Proteomes" id="UP000002274">
    <property type="component" value="Chromosome"/>
</dbReference>
<evidence type="ECO:0000256" key="1">
    <source>
        <dbReference type="SAM" id="MobiDB-lite"/>
    </source>
</evidence>
<dbReference type="BioCyc" id="PMAR59922:G1G80-725-MONOMER"/>
<evidence type="ECO:0000313" key="3">
    <source>
        <dbReference type="Proteomes" id="UP000002274"/>
    </source>
</evidence>
<dbReference type="EMBL" id="CP000554">
    <property type="protein sequence ID" value="ABM77550.1"/>
    <property type="molecule type" value="Genomic_DNA"/>
</dbReference>
<dbReference type="KEGG" id="pmf:P9303_07991"/>